<comment type="caution">
    <text evidence="2">The sequence shown here is derived from an EMBL/GenBank/DDBJ whole genome shotgun (WGS) entry which is preliminary data.</text>
</comment>
<keyword evidence="3" id="KW-1185">Reference proteome</keyword>
<organism evidence="2 3">
    <name type="scientific">Patella caerulea</name>
    <name type="common">Rayed Mediterranean limpet</name>
    <dbReference type="NCBI Taxonomy" id="87958"/>
    <lineage>
        <taxon>Eukaryota</taxon>
        <taxon>Metazoa</taxon>
        <taxon>Spiralia</taxon>
        <taxon>Lophotrochozoa</taxon>
        <taxon>Mollusca</taxon>
        <taxon>Gastropoda</taxon>
        <taxon>Patellogastropoda</taxon>
        <taxon>Patelloidea</taxon>
        <taxon>Patellidae</taxon>
        <taxon>Patella</taxon>
    </lineage>
</organism>
<protein>
    <submittedName>
        <fullName evidence="2">Uncharacterized protein</fullName>
    </submittedName>
</protein>
<dbReference type="AlphaFoldDB" id="A0AAN8PKG1"/>
<gene>
    <name evidence="2" type="ORF">SNE40_016914</name>
</gene>
<dbReference type="Proteomes" id="UP001347796">
    <property type="component" value="Unassembled WGS sequence"/>
</dbReference>
<accession>A0AAN8PKG1</accession>
<feature type="compositionally biased region" description="Basic residues" evidence="1">
    <location>
        <begin position="126"/>
        <end position="143"/>
    </location>
</feature>
<feature type="region of interest" description="Disordered" evidence="1">
    <location>
        <begin position="114"/>
        <end position="156"/>
    </location>
</feature>
<evidence type="ECO:0000313" key="3">
    <source>
        <dbReference type="Proteomes" id="UP001347796"/>
    </source>
</evidence>
<sequence length="156" mass="17134">MMIRVYKGGVLRQRGAGNGLVVYRGGILRQQGAGRWSGLLNAVKSVGKTLWSAGKAAVKKNVAQVLPKVGQSVLDAVSGREKWNWKKVAQDTLRPAVSNTMSDTLKNVVAHLEPIKDPSRTPSTSHRPKRKKKTQVTSHKRRKLDIFDHGYAGNAQ</sequence>
<dbReference type="EMBL" id="JAZGQO010000011">
    <property type="protein sequence ID" value="KAK6173471.1"/>
    <property type="molecule type" value="Genomic_DNA"/>
</dbReference>
<proteinExistence type="predicted"/>
<name>A0AAN8PKG1_PATCE</name>
<evidence type="ECO:0000256" key="1">
    <source>
        <dbReference type="SAM" id="MobiDB-lite"/>
    </source>
</evidence>
<evidence type="ECO:0000313" key="2">
    <source>
        <dbReference type="EMBL" id="KAK6173471.1"/>
    </source>
</evidence>
<reference evidence="2 3" key="1">
    <citation type="submission" date="2024-01" db="EMBL/GenBank/DDBJ databases">
        <title>The genome of the rayed Mediterranean limpet Patella caerulea (Linnaeus, 1758).</title>
        <authorList>
            <person name="Anh-Thu Weber A."/>
            <person name="Halstead-Nussloch G."/>
        </authorList>
    </citation>
    <scope>NUCLEOTIDE SEQUENCE [LARGE SCALE GENOMIC DNA]</scope>
    <source>
        <strain evidence="2">AATW-2023a</strain>
        <tissue evidence="2">Whole specimen</tissue>
    </source>
</reference>